<protein>
    <submittedName>
        <fullName evidence="2">Uncharacterized protein</fullName>
    </submittedName>
</protein>
<gene>
    <name evidence="2" type="ORF">L5515_016478</name>
</gene>
<dbReference type="EMBL" id="CP092625">
    <property type="protein sequence ID" value="UMM39397.1"/>
    <property type="molecule type" value="Genomic_DNA"/>
</dbReference>
<evidence type="ECO:0000313" key="2">
    <source>
        <dbReference type="EMBL" id="UMM39397.1"/>
    </source>
</evidence>
<feature type="region of interest" description="Disordered" evidence="1">
    <location>
        <begin position="1"/>
        <end position="49"/>
    </location>
</feature>
<sequence length="750" mass="86203">MQQHIDLQDNVERSMERPHQERGDEVAQDAQDLQNFRNEAADDGQGQDEADEFEYDEANGALPDWEYLNAHLPQNVLNGVQEVPIALAPRMEVEVGPIIEVEIPQDIYQNVGVPAQPELIVYELQDRPIEFQNDDHAPGPIPLRRVRTTMAEISDICGRLKGSHDTGFVSKDQLLEYRVHDPETREPLVLPFNGSTNMSNWSRCQVQEFLSQIVFPDAAQSIARRCPNESELEMFEAKTVQFFEELNSLATHKDQKIQWLECNFTRGQFKMQQPIMEVEMGPIIEVEVPQDIYQNVGVPAQPELIVYELQDRPIEFQNDDHAPGPILLRRVRTTMAEIIDICGRFVGTHDTGFVSKDQLLEYRVYDPETREPLVLPFNGSMNMRNWSRCQVQEFLSQIVSSCAAQAIAIRCLAEFELLMFKTKTRQLFEELNSLATHPNQKIQWRDYEKISREVGKVRRVQERPHQEESDEVAQDAQDLQNSRNEEADDGQGQDEAYQLEYDEANGALPDWEYLNAHLPQNVLNGVQEVPIALAPRMEVEVVQRQQMHIHQDISQNIGVPAQPEHIVYELPDRPIEYQNDNHAPGPVPLRRVRTTLAEIIEICERGLVGTHETGYVSKDQLQAYRVHDPKTGEPLVLPFNGSTNMSNWSRCQVQEFLCQIVSPYLAHSIARRCLAVFEFLRFEAKSVQFYEELNALATHPIQKVQWQEYEEISREVAKDIKPMVDTTITTIYESNYFIAGKLVLSDPDDH</sequence>
<feature type="compositionally biased region" description="Basic and acidic residues" evidence="1">
    <location>
        <begin position="1"/>
        <end position="25"/>
    </location>
</feature>
<proteinExistence type="predicted"/>
<feature type="compositionally biased region" description="Basic and acidic residues" evidence="1">
    <location>
        <begin position="458"/>
        <end position="467"/>
    </location>
</feature>
<dbReference type="AlphaFoldDB" id="A0AAE9FCW9"/>
<dbReference type="Proteomes" id="UP000829354">
    <property type="component" value="Chromosome X"/>
</dbReference>
<feature type="region of interest" description="Disordered" evidence="1">
    <location>
        <begin position="458"/>
        <end position="493"/>
    </location>
</feature>
<evidence type="ECO:0000313" key="3">
    <source>
        <dbReference type="Proteomes" id="UP000829354"/>
    </source>
</evidence>
<reference evidence="2 3" key="1">
    <citation type="submission" date="2022-04" db="EMBL/GenBank/DDBJ databases">
        <title>Chromosome-level reference genomes for two strains of Caenorhabditis briggsae: an improved platform for comparative genomics.</title>
        <authorList>
            <person name="Stevens L."/>
            <person name="Andersen E."/>
        </authorList>
    </citation>
    <scope>NUCLEOTIDE SEQUENCE [LARGE SCALE GENOMIC DNA]</scope>
    <source>
        <strain evidence="2">VX34</strain>
        <tissue evidence="2">Whole-organism</tissue>
    </source>
</reference>
<accession>A0AAE9FCW9</accession>
<keyword evidence="3" id="KW-1185">Reference proteome</keyword>
<organism evidence="2 3">
    <name type="scientific">Caenorhabditis briggsae</name>
    <dbReference type="NCBI Taxonomy" id="6238"/>
    <lineage>
        <taxon>Eukaryota</taxon>
        <taxon>Metazoa</taxon>
        <taxon>Ecdysozoa</taxon>
        <taxon>Nematoda</taxon>
        <taxon>Chromadorea</taxon>
        <taxon>Rhabditida</taxon>
        <taxon>Rhabditina</taxon>
        <taxon>Rhabditomorpha</taxon>
        <taxon>Rhabditoidea</taxon>
        <taxon>Rhabditidae</taxon>
        <taxon>Peloderinae</taxon>
        <taxon>Caenorhabditis</taxon>
    </lineage>
</organism>
<evidence type="ECO:0000256" key="1">
    <source>
        <dbReference type="SAM" id="MobiDB-lite"/>
    </source>
</evidence>
<name>A0AAE9FCW9_CAEBR</name>